<dbReference type="GO" id="GO:0015081">
    <property type="term" value="F:sodium ion transmembrane transporter activity"/>
    <property type="evidence" value="ECO:0007669"/>
    <property type="project" value="UniProtKB-UniRule"/>
</dbReference>
<keyword evidence="14 16" id="KW-0739">Sodium transport</keyword>
<sequence length="139" mass="15407">MAALCWSSPASYSECLFNPLTLAPWDYLARLARLFFSPFSTLFLPLEVTMQSTSLFLEGINLLTLGMGFVFIFLIFLVYATRAMSQLIVRFAPPEVPAKTTNKKASANKAKANPNQNQGELLAVLTAAVHHHKTQQKLS</sequence>
<comment type="subunit">
    <text evidence="5 16">Heterotrimer of an alpha, a beta and a gamma subunit.</text>
</comment>
<evidence type="ECO:0000256" key="15">
    <source>
        <dbReference type="ARBA" id="ARBA00048176"/>
    </source>
</evidence>
<dbReference type="Pfam" id="PF04277">
    <property type="entry name" value="OAD_gamma"/>
    <property type="match status" value="1"/>
</dbReference>
<evidence type="ECO:0000313" key="19">
    <source>
        <dbReference type="EMBL" id="TQP12653.1"/>
    </source>
</evidence>
<gene>
    <name evidence="16" type="primary">oadG</name>
    <name evidence="18" type="ORF">D6U24_13420</name>
    <name evidence="19" type="ORF">FLM02_12520</name>
</gene>
<reference evidence="19 20" key="2">
    <citation type="submission" date="2019-07" db="EMBL/GenBank/DDBJ databases">
        <title>Phenotypic and genotypic antimicrobial resistance traits of Vibrio cholerae non-O1/non-O139 isolated from a large Austrian lake frequently associated with cases of infection.</title>
        <authorList>
            <person name="Lepuschitz S."/>
            <person name="Baron S."/>
            <person name="Larvor E."/>
            <person name="Granier S."/>
            <person name="Pretzer C."/>
            <person name="Mach R.L."/>
            <person name="Farnleitner A.H."/>
            <person name="Ruppitsch W."/>
            <person name="Pleininger S."/>
            <person name="Indra A."/>
            <person name="Kirschner A.K.T."/>
        </authorList>
    </citation>
    <scope>NUCLEOTIDE SEQUENCE [LARGE SCALE GENOMIC DNA]</scope>
    <source>
        <strain evidence="19 20">A12JL36W90</strain>
    </source>
</reference>
<keyword evidence="13 16" id="KW-0472">Membrane</keyword>
<evidence type="ECO:0000313" key="21">
    <source>
        <dbReference type="Proteomes" id="UP000471242"/>
    </source>
</evidence>
<dbReference type="GO" id="GO:0008948">
    <property type="term" value="F:oxaloacetate decarboxylase activity"/>
    <property type="evidence" value="ECO:0007669"/>
    <property type="project" value="UniProtKB-UniRule"/>
</dbReference>
<dbReference type="EMBL" id="VIOS01000046">
    <property type="protein sequence ID" value="TQP12653.1"/>
    <property type="molecule type" value="Genomic_DNA"/>
</dbReference>
<dbReference type="GO" id="GO:0005886">
    <property type="term" value="C:plasma membrane"/>
    <property type="evidence" value="ECO:0007669"/>
    <property type="project" value="UniProtKB-SubCell"/>
</dbReference>
<evidence type="ECO:0000256" key="5">
    <source>
        <dbReference type="ARBA" id="ARBA00011869"/>
    </source>
</evidence>
<keyword evidence="11 16" id="KW-0915">Sodium</keyword>
<comment type="similarity">
    <text evidence="4 16 17">Belongs to the OadG family.</text>
</comment>
<organism evidence="18 21">
    <name type="scientific">Vibrio cholerae</name>
    <dbReference type="NCBI Taxonomy" id="666"/>
    <lineage>
        <taxon>Bacteria</taxon>
        <taxon>Pseudomonadati</taxon>
        <taxon>Pseudomonadota</taxon>
        <taxon>Gammaproteobacteria</taxon>
        <taxon>Vibrionales</taxon>
        <taxon>Vibrionaceae</taxon>
        <taxon>Vibrio</taxon>
    </lineage>
</organism>
<evidence type="ECO:0000256" key="2">
    <source>
        <dbReference type="ARBA" id="ARBA00003002"/>
    </source>
</evidence>
<evidence type="ECO:0000313" key="20">
    <source>
        <dbReference type="Proteomes" id="UP000319979"/>
    </source>
</evidence>
<evidence type="ECO:0000256" key="16">
    <source>
        <dbReference type="HAMAP-Rule" id="MF_00404"/>
    </source>
</evidence>
<evidence type="ECO:0000313" key="18">
    <source>
        <dbReference type="EMBL" id="MVD24346.1"/>
    </source>
</evidence>
<comment type="subcellular location">
    <subcellularLocation>
        <location evidence="3 16 17">Cell membrane</location>
        <topology evidence="3 16 17">Single-pass membrane protein</topology>
    </subcellularLocation>
</comment>
<evidence type="ECO:0000256" key="3">
    <source>
        <dbReference type="ARBA" id="ARBA00004162"/>
    </source>
</evidence>
<name>A0A2V4NX03_VIBCL</name>
<evidence type="ECO:0000256" key="10">
    <source>
        <dbReference type="ARBA" id="ARBA00022989"/>
    </source>
</evidence>
<evidence type="ECO:0000256" key="6">
    <source>
        <dbReference type="ARBA" id="ARBA00022448"/>
    </source>
</evidence>
<protein>
    <recommendedName>
        <fullName evidence="16">Probable oxaloacetate decarboxylase gamma chain</fullName>
        <ecNumber evidence="16">7.2.4.2</ecNumber>
    </recommendedName>
</protein>
<dbReference type="Proteomes" id="UP000319979">
    <property type="component" value="Unassembled WGS sequence"/>
</dbReference>
<proteinExistence type="inferred from homology"/>
<keyword evidence="6 16" id="KW-0813">Transport</keyword>
<keyword evidence="7 16" id="KW-1003">Cell membrane</keyword>
<evidence type="ECO:0000256" key="7">
    <source>
        <dbReference type="ARBA" id="ARBA00022475"/>
    </source>
</evidence>
<accession>A0A2V4NX03</accession>
<comment type="cofactor">
    <cofactor evidence="1 16 17">
        <name>Na(+)</name>
        <dbReference type="ChEBI" id="CHEBI:29101"/>
    </cofactor>
</comment>
<dbReference type="EMBL" id="QZRB01000020">
    <property type="protein sequence ID" value="MVD24346.1"/>
    <property type="molecule type" value="Genomic_DNA"/>
</dbReference>
<evidence type="ECO:0000256" key="9">
    <source>
        <dbReference type="ARBA" id="ARBA00022967"/>
    </source>
</evidence>
<comment type="catalytic activity">
    <reaction evidence="15 16 17">
        <text>oxaloacetate + 2 Na(+)(in) + H(+) = pyruvate + 2 Na(+)(out) + CO2</text>
        <dbReference type="Rhea" id="RHEA:57724"/>
        <dbReference type="ChEBI" id="CHEBI:15361"/>
        <dbReference type="ChEBI" id="CHEBI:15378"/>
        <dbReference type="ChEBI" id="CHEBI:16452"/>
        <dbReference type="ChEBI" id="CHEBI:16526"/>
        <dbReference type="ChEBI" id="CHEBI:29101"/>
        <dbReference type="EC" id="7.2.4.2"/>
    </reaction>
</comment>
<evidence type="ECO:0000256" key="14">
    <source>
        <dbReference type="ARBA" id="ARBA00023201"/>
    </source>
</evidence>
<evidence type="ECO:0000256" key="1">
    <source>
        <dbReference type="ARBA" id="ARBA00001959"/>
    </source>
</evidence>
<evidence type="ECO:0000256" key="13">
    <source>
        <dbReference type="ARBA" id="ARBA00023136"/>
    </source>
</evidence>
<evidence type="ECO:0000256" key="8">
    <source>
        <dbReference type="ARBA" id="ARBA00022692"/>
    </source>
</evidence>
<reference evidence="18 21" key="1">
    <citation type="submission" date="2018-09" db="EMBL/GenBank/DDBJ databases">
        <title>Genomic epidemiology reveals two lineages of Vibrio cholerae that can cause global cholera epidemics despite absence of cholera toxin gene.</title>
        <authorList>
            <person name="Wang H."/>
            <person name="Zen W."/>
            <person name="Yu H."/>
            <person name="Zhang W."/>
            <person name="Pan J."/>
            <person name="Yang C."/>
            <person name="Cui Y."/>
        </authorList>
    </citation>
    <scope>NUCLEOTIDE SEQUENCE [LARGE SCALE GENOMIC DNA]</scope>
    <source>
        <strain evidence="18 21">00-1_S85</strain>
    </source>
</reference>
<keyword evidence="9 16" id="KW-1278">Translocase</keyword>
<dbReference type="GO" id="GO:0015451">
    <property type="term" value="F:decarboxylation-driven active transmembrane transporter activity"/>
    <property type="evidence" value="ECO:0007669"/>
    <property type="project" value="UniProtKB-EC"/>
</dbReference>
<comment type="function">
    <text evidence="2 16 17">Catalyzes the decarboxylation of oxaloacetate coupled to Na(+) translocation.</text>
</comment>
<comment type="caution">
    <text evidence="18">The sequence shown here is derived from an EMBL/GenBank/DDBJ whole genome shotgun (WGS) entry which is preliminary data.</text>
</comment>
<dbReference type="InterPro" id="IPR023424">
    <property type="entry name" value="OadG"/>
</dbReference>
<dbReference type="EC" id="7.2.4.2" evidence="16"/>
<evidence type="ECO:0000256" key="17">
    <source>
        <dbReference type="RuleBase" id="RU004278"/>
    </source>
</evidence>
<evidence type="ECO:0000256" key="12">
    <source>
        <dbReference type="ARBA" id="ARBA00023065"/>
    </source>
</evidence>
<dbReference type="AlphaFoldDB" id="A0A2V4NX03"/>
<dbReference type="InterPro" id="IPR005899">
    <property type="entry name" value="Na_pump_deCOase"/>
</dbReference>
<dbReference type="GO" id="GO:0036376">
    <property type="term" value="P:sodium ion export across plasma membrane"/>
    <property type="evidence" value="ECO:0007669"/>
    <property type="project" value="InterPro"/>
</dbReference>
<keyword evidence="12 16" id="KW-0406">Ion transport</keyword>
<keyword evidence="8 16" id="KW-0812">Transmembrane</keyword>
<dbReference type="Proteomes" id="UP000471242">
    <property type="component" value="Unassembled WGS sequence"/>
</dbReference>
<evidence type="ECO:0000256" key="4">
    <source>
        <dbReference type="ARBA" id="ARBA00005844"/>
    </source>
</evidence>
<keyword evidence="10 16" id="KW-1133">Transmembrane helix</keyword>
<evidence type="ECO:0000256" key="11">
    <source>
        <dbReference type="ARBA" id="ARBA00023053"/>
    </source>
</evidence>
<feature type="transmembrane region" description="Helical" evidence="16 17">
    <location>
        <begin position="60"/>
        <end position="80"/>
    </location>
</feature>
<dbReference type="HAMAP" id="MF_00404">
    <property type="entry name" value="OadG"/>
    <property type="match status" value="1"/>
</dbReference>
<dbReference type="NCBIfam" id="TIGR01195">
    <property type="entry name" value="oadG_fam"/>
    <property type="match status" value="1"/>
</dbReference>